<dbReference type="Pfam" id="PF00535">
    <property type="entry name" value="Glycos_transf_2"/>
    <property type="match status" value="1"/>
</dbReference>
<feature type="domain" description="Glycosyltransferase 2-like" evidence="2">
    <location>
        <begin position="5"/>
        <end position="131"/>
    </location>
</feature>
<keyword evidence="1 4" id="KW-0808">Transferase</keyword>
<dbReference type="EMBL" id="FONY01000006">
    <property type="protein sequence ID" value="SFE77280.1"/>
    <property type="molecule type" value="Genomic_DNA"/>
</dbReference>
<organism evidence="4 5">
    <name type="scientific">Thermoflexibacter ruber</name>
    <dbReference type="NCBI Taxonomy" id="1003"/>
    <lineage>
        <taxon>Bacteria</taxon>
        <taxon>Pseudomonadati</taxon>
        <taxon>Bacteroidota</taxon>
        <taxon>Cytophagia</taxon>
        <taxon>Cytophagales</taxon>
        <taxon>Thermoflexibacteraceae</taxon>
        <taxon>Thermoflexibacter</taxon>
    </lineage>
</organism>
<dbReference type="PANTHER" id="PTHR43685:SF3">
    <property type="entry name" value="SLR2126 PROTEIN"/>
    <property type="match status" value="1"/>
</dbReference>
<sequence>MTFFSFIVPYRNRDSIRVKNCLQSIQNQNFADFEVIFIDYGSDLAIQQATEKLCGTFPKVKYYFFDTQYQFWSRSHAINLGILQAQGQFLVIVDIDLIYPPNFTDLLKNKIDENSFVQYQCYYLPENQQNCQNLDFSKTYPYKVSSTEFAAGLIAMPKEKMHEIGGYDEYFKVWGVEDMDLKKRLLAAGVQGKILSINEAPTFHQWHASASNEDLMPALWLKAMEKYAKEKIVSPLPYLKKLIDNQEFNEQRVALKLLKAGNFSYAFAFEYPTLQSFVKFSQAFFSLQKGEHISVNQEFTPIKVQEKSRLGHLFSTINQLLEKTKISYRITELFTFETEAVNFINVRDFLFYFIAENQNYIADYAFETTYHKQIRCVLVKK</sequence>
<protein>
    <submittedName>
        <fullName evidence="4">Glycosyltransferase like family 2</fullName>
    </submittedName>
</protein>
<dbReference type="GO" id="GO:0016740">
    <property type="term" value="F:transferase activity"/>
    <property type="evidence" value="ECO:0007669"/>
    <property type="project" value="UniProtKB-KW"/>
</dbReference>
<evidence type="ECO:0000313" key="5">
    <source>
        <dbReference type="Proteomes" id="UP000199513"/>
    </source>
</evidence>
<evidence type="ECO:0000259" key="2">
    <source>
        <dbReference type="Pfam" id="PF00535"/>
    </source>
</evidence>
<dbReference type="Pfam" id="PF02709">
    <property type="entry name" value="Glyco_transf_7C"/>
    <property type="match status" value="1"/>
</dbReference>
<dbReference type="InterPro" id="IPR001173">
    <property type="entry name" value="Glyco_trans_2-like"/>
</dbReference>
<accession>A0A1I2DBD2</accession>
<dbReference type="PANTHER" id="PTHR43685">
    <property type="entry name" value="GLYCOSYLTRANSFERASE"/>
    <property type="match status" value="1"/>
</dbReference>
<evidence type="ECO:0000313" key="4">
    <source>
        <dbReference type="EMBL" id="SFE77280.1"/>
    </source>
</evidence>
<dbReference type="InterPro" id="IPR029044">
    <property type="entry name" value="Nucleotide-diphossugar_trans"/>
</dbReference>
<reference evidence="4 5" key="1">
    <citation type="submission" date="2016-10" db="EMBL/GenBank/DDBJ databases">
        <authorList>
            <person name="de Groot N.N."/>
        </authorList>
    </citation>
    <scope>NUCLEOTIDE SEQUENCE [LARGE SCALE GENOMIC DNA]</scope>
    <source>
        <strain>GEY</strain>
        <strain evidence="5">DSM 9560</strain>
    </source>
</reference>
<dbReference type="STRING" id="1003.SAMN04488541_1006130"/>
<name>A0A1I2DBD2_9BACT</name>
<gene>
    <name evidence="4" type="ORF">SAMN04488541_1006130</name>
</gene>
<dbReference type="Gene3D" id="3.90.550.10">
    <property type="entry name" value="Spore Coat Polysaccharide Biosynthesis Protein SpsA, Chain A"/>
    <property type="match status" value="1"/>
</dbReference>
<keyword evidence="5" id="KW-1185">Reference proteome</keyword>
<dbReference type="RefSeq" id="WP_091541177.1">
    <property type="nucleotide sequence ID" value="NZ_FONY01000006.1"/>
</dbReference>
<dbReference type="AlphaFoldDB" id="A0A1I2DBD2"/>
<evidence type="ECO:0000259" key="3">
    <source>
        <dbReference type="Pfam" id="PF02709"/>
    </source>
</evidence>
<dbReference type="OrthoDB" id="9815829at2"/>
<dbReference type="InterPro" id="IPR050834">
    <property type="entry name" value="Glycosyltransf_2"/>
</dbReference>
<dbReference type="Proteomes" id="UP000199513">
    <property type="component" value="Unassembled WGS sequence"/>
</dbReference>
<dbReference type="InterPro" id="IPR027791">
    <property type="entry name" value="Galactosyl_T_C"/>
</dbReference>
<dbReference type="SUPFAM" id="SSF53448">
    <property type="entry name" value="Nucleotide-diphospho-sugar transferases"/>
    <property type="match status" value="1"/>
</dbReference>
<feature type="domain" description="Galactosyltransferase C-terminal" evidence="3">
    <location>
        <begin position="139"/>
        <end position="197"/>
    </location>
</feature>
<proteinExistence type="predicted"/>
<evidence type="ECO:0000256" key="1">
    <source>
        <dbReference type="ARBA" id="ARBA00022679"/>
    </source>
</evidence>